<name>A0A270NM26_STEMA</name>
<reference evidence="1 2" key="1">
    <citation type="submission" date="2017-06" db="EMBL/GenBank/DDBJ databases">
        <title>Genome sequencing and assembly of Stenotrophomonas maltophilia DF07.</title>
        <authorList>
            <person name="Iyer R."/>
        </authorList>
    </citation>
    <scope>NUCLEOTIDE SEQUENCE [LARGE SCALE GENOMIC DNA]</scope>
    <source>
        <strain evidence="1 2">DF07</strain>
    </source>
</reference>
<protein>
    <submittedName>
        <fullName evidence="1">Uncharacterized protein</fullName>
    </submittedName>
</protein>
<proteinExistence type="predicted"/>
<dbReference type="AlphaFoldDB" id="A0A270NM26"/>
<dbReference type="Proteomes" id="UP000216433">
    <property type="component" value="Unassembled WGS sequence"/>
</dbReference>
<evidence type="ECO:0000313" key="2">
    <source>
        <dbReference type="Proteomes" id="UP000216433"/>
    </source>
</evidence>
<organism evidence="1 2">
    <name type="scientific">Stenotrophomonas maltophilia</name>
    <name type="common">Pseudomonas maltophilia</name>
    <name type="synonym">Xanthomonas maltophilia</name>
    <dbReference type="NCBI Taxonomy" id="40324"/>
    <lineage>
        <taxon>Bacteria</taxon>
        <taxon>Pseudomonadati</taxon>
        <taxon>Pseudomonadota</taxon>
        <taxon>Gammaproteobacteria</taxon>
        <taxon>Lysobacterales</taxon>
        <taxon>Lysobacteraceae</taxon>
        <taxon>Stenotrophomonas</taxon>
        <taxon>Stenotrophomonas maltophilia group</taxon>
    </lineage>
</organism>
<comment type="caution">
    <text evidence="1">The sequence shown here is derived from an EMBL/GenBank/DDBJ whole genome shotgun (WGS) entry which is preliminary data.</text>
</comment>
<sequence>MDADTLLHQTVVRLRAHEGKYAEIARQNPDIGYSWLTKLAHGQITNPTIASLQQLIEALNAFEGLERGGLAEVAAQADPVMDPVMELRAEPSGDVDAGRIVPLETA</sequence>
<gene>
    <name evidence="1" type="ORF">CEK00_04820</name>
</gene>
<evidence type="ECO:0000313" key="1">
    <source>
        <dbReference type="EMBL" id="PAM73173.1"/>
    </source>
</evidence>
<dbReference type="EMBL" id="NJGC01000004">
    <property type="protein sequence ID" value="PAM73173.1"/>
    <property type="molecule type" value="Genomic_DNA"/>
</dbReference>
<accession>A0A270NM26</accession>
<dbReference type="RefSeq" id="WP_095377412.1">
    <property type="nucleotide sequence ID" value="NZ_NJGC01000004.1"/>
</dbReference>